<dbReference type="RefSeq" id="WP_013099901.1">
    <property type="nucleotide sequence ID" value="NC_014122.1"/>
</dbReference>
<evidence type="ECO:0000313" key="2">
    <source>
        <dbReference type="EMBL" id="ADG13155.1"/>
    </source>
</evidence>
<name>D5VRF2_METIM</name>
<dbReference type="GeneID" id="9131490"/>
<keyword evidence="1" id="KW-0175">Coiled coil</keyword>
<dbReference type="STRING" id="573063.Metin_0485"/>
<accession>D5VRF2</accession>
<proteinExistence type="predicted"/>
<evidence type="ECO:0000256" key="1">
    <source>
        <dbReference type="SAM" id="Coils"/>
    </source>
</evidence>
<dbReference type="Proteomes" id="UP000002061">
    <property type="component" value="Chromosome"/>
</dbReference>
<protein>
    <submittedName>
        <fullName evidence="2">Uncharacterized protein</fullName>
    </submittedName>
</protein>
<evidence type="ECO:0000313" key="3">
    <source>
        <dbReference type="Proteomes" id="UP000002061"/>
    </source>
</evidence>
<gene>
    <name evidence="2" type="ordered locus">Metin_0485</name>
</gene>
<reference evidence="2" key="1">
    <citation type="submission" date="2010-04" db="EMBL/GenBank/DDBJ databases">
        <title>Complete sequence of Methanocaldococcus infernus ME.</title>
        <authorList>
            <consortium name="US DOE Joint Genome Institute"/>
            <person name="Lucas S."/>
            <person name="Copeland A."/>
            <person name="Lapidus A."/>
            <person name="Cheng J.-F."/>
            <person name="Bruce D."/>
            <person name="Goodwin L."/>
            <person name="Pitluck S."/>
            <person name="Munk A.C."/>
            <person name="Detter J.C."/>
            <person name="Han C."/>
            <person name="Tapia R."/>
            <person name="Land M."/>
            <person name="Hauser L."/>
            <person name="Kyrpides N."/>
            <person name="Mikhailova N."/>
            <person name="Sieprawska-Lupa M."/>
            <person name="Whitman W.B."/>
            <person name="Woyke T."/>
        </authorList>
    </citation>
    <scope>NUCLEOTIDE SEQUENCE [LARGE SCALE GENOMIC DNA]</scope>
    <source>
        <strain evidence="2">ME</strain>
    </source>
</reference>
<feature type="coiled-coil region" evidence="1">
    <location>
        <begin position="20"/>
        <end position="98"/>
    </location>
</feature>
<dbReference type="OrthoDB" id="99226at2157"/>
<keyword evidence="3" id="KW-1185">Reference proteome</keyword>
<dbReference type="HOGENOM" id="CLU_117970_0_0_2"/>
<dbReference type="KEGG" id="mif:Metin_0485"/>
<dbReference type="EMBL" id="CP002009">
    <property type="protein sequence ID" value="ADG13155.1"/>
    <property type="molecule type" value="Genomic_DNA"/>
</dbReference>
<organism evidence="2 3">
    <name type="scientific">Methanocaldococcus infernus (strain DSM 11812 / JCM 15783 / ME)</name>
    <dbReference type="NCBI Taxonomy" id="573063"/>
    <lineage>
        <taxon>Archaea</taxon>
        <taxon>Methanobacteriati</taxon>
        <taxon>Methanobacteriota</taxon>
        <taxon>Methanomada group</taxon>
        <taxon>Methanococci</taxon>
        <taxon>Methanococcales</taxon>
        <taxon>Methanocaldococcaceae</taxon>
        <taxon>Methanocaldococcus</taxon>
    </lineage>
</organism>
<dbReference type="AlphaFoldDB" id="D5VRF2"/>
<sequence>MINMLKKLFSKNKNPLDLPIKELNESKIKLNIQIEKLEREILTIDNQINQLFERAKNSKSKSEELTIATKIKTLNQRKKQLQNSHALLNKQLRFIENLLIVKENEHILKSTPLWNILRNMSQGELERYLIKMKLDKENLINSLNMALGITDSLLDSTSEEQDEDIQDILNTIHALKEGELDVEDAKRIISEENKKKLLEN</sequence>
<dbReference type="eggNOG" id="arCOG09749">
    <property type="taxonomic scope" value="Archaea"/>
</dbReference>